<name>A0A8J8T6E1_HALGN</name>
<feature type="region of interest" description="Disordered" evidence="2">
    <location>
        <begin position="1"/>
        <end position="26"/>
    </location>
</feature>
<feature type="coiled-coil region" evidence="1">
    <location>
        <begin position="132"/>
        <end position="166"/>
    </location>
</feature>
<evidence type="ECO:0000313" key="3">
    <source>
        <dbReference type="EMBL" id="TNV84034.1"/>
    </source>
</evidence>
<feature type="coiled-coil region" evidence="1">
    <location>
        <begin position="200"/>
        <end position="238"/>
    </location>
</feature>
<feature type="compositionally biased region" description="Polar residues" evidence="2">
    <location>
        <begin position="14"/>
        <end position="24"/>
    </location>
</feature>
<dbReference type="AlphaFoldDB" id="A0A8J8T6E1"/>
<dbReference type="OrthoDB" id="313130at2759"/>
<feature type="compositionally biased region" description="Basic and acidic residues" evidence="2">
    <location>
        <begin position="868"/>
        <end position="883"/>
    </location>
</feature>
<dbReference type="Proteomes" id="UP000785679">
    <property type="component" value="Unassembled WGS sequence"/>
</dbReference>
<keyword evidence="1" id="KW-0175">Coiled coil</keyword>
<accession>A0A8J8T6E1</accession>
<evidence type="ECO:0000256" key="1">
    <source>
        <dbReference type="SAM" id="Coils"/>
    </source>
</evidence>
<protein>
    <submittedName>
        <fullName evidence="3">Uncharacterized protein</fullName>
    </submittedName>
</protein>
<sequence>MQGGGIEDSMNIYPRTNLTSSHSQNPNNFNFMKNNDQVTLSMQQPQNTITPILLNAVDVSNKLRELELQMMDFKSKVDRRFNQIYEEVPNQLDREVKRLEARGSESQKQTSAQFGMNSEQLQMVREMVIAQLEQINEKNTLLKARLDEHEIKVNTLQRNQTHLQSQANGMMAAAAFNSPSSFQANPNSSQSEVLDASNELRLLRGQMQDERARREQLHAEQQTLISQLQQQLVTHEQDMMKRLRDAREDQMMLVMGSQEQKVMIEQIKSDKVTSELGFFKAQIVNVERKVDEEAAYRVRNEDEIRKWFEQKFSLMMDRLNFEERSQLDRERRIMQSLQEGLQALSDIVRGVKEQMGLGLAEVHNLTLENITEVSKKNEVIRDQIFHRQQGLENGLADTQTKLEELSEQSFKHAKMVNETLSCEAARMEKISSAMEKHTLTQLTDLKASVQAYDDKMEKWRVNFEDSESKKLLELHSAMKILNSNFQKVNKDSKDRFELLQSQFQTFDNALKNQVQDVRHKVDVELRSIEERTEQTIAKYIARLQNGGERLIGGSGGMNNVELDIMLNSIKDEMKSYAECIVSQNAEKLIEQRVSSEMLLEGRCNAFSVSLERKYREMYMEYKAELELADTERKIAQKTKQSEMIDQFQKIKSDVTLKLELFEQKELENKMWVERQMQACVQDLNRLVDKKMGENEAVLRKLLLKNSSSQTLQSNDVRSLKEKNLLEYVDTMVRSLKFELSQEFDDERMRKNNRLDEVTRLINTHKSLMDEHIRQQGESIKALMKATLNEESAQRHREDDKIIQIMNRRVDAMERLLETKMPEETSRVLMLIEKNRLEFLDARDTHDKQIAELEQKLLGPSGSVASLFKRPESKERPVQTPVKE</sequence>
<reference evidence="3" key="1">
    <citation type="submission" date="2019-06" db="EMBL/GenBank/DDBJ databases">
        <authorList>
            <person name="Zheng W."/>
        </authorList>
    </citation>
    <scope>NUCLEOTIDE SEQUENCE</scope>
    <source>
        <strain evidence="3">QDHG01</strain>
    </source>
</reference>
<keyword evidence="4" id="KW-1185">Reference proteome</keyword>
<comment type="caution">
    <text evidence="3">The sequence shown here is derived from an EMBL/GenBank/DDBJ whole genome shotgun (WGS) entry which is preliminary data.</text>
</comment>
<evidence type="ECO:0000256" key="2">
    <source>
        <dbReference type="SAM" id="MobiDB-lite"/>
    </source>
</evidence>
<gene>
    <name evidence="3" type="ORF">FGO68_gene4157</name>
</gene>
<organism evidence="3 4">
    <name type="scientific">Halteria grandinella</name>
    <dbReference type="NCBI Taxonomy" id="5974"/>
    <lineage>
        <taxon>Eukaryota</taxon>
        <taxon>Sar</taxon>
        <taxon>Alveolata</taxon>
        <taxon>Ciliophora</taxon>
        <taxon>Intramacronucleata</taxon>
        <taxon>Spirotrichea</taxon>
        <taxon>Stichotrichia</taxon>
        <taxon>Sporadotrichida</taxon>
        <taxon>Halteriidae</taxon>
        <taxon>Halteria</taxon>
    </lineage>
</organism>
<evidence type="ECO:0000313" key="4">
    <source>
        <dbReference type="Proteomes" id="UP000785679"/>
    </source>
</evidence>
<feature type="region of interest" description="Disordered" evidence="2">
    <location>
        <begin position="860"/>
        <end position="883"/>
    </location>
</feature>
<dbReference type="EMBL" id="RRYP01003200">
    <property type="protein sequence ID" value="TNV84034.1"/>
    <property type="molecule type" value="Genomic_DNA"/>
</dbReference>
<proteinExistence type="predicted"/>